<dbReference type="InterPro" id="IPR032466">
    <property type="entry name" value="Metal_Hydrolase"/>
</dbReference>
<dbReference type="PANTHER" id="PTHR22642">
    <property type="entry name" value="IMIDAZOLONEPROPIONASE"/>
    <property type="match status" value="1"/>
</dbReference>
<dbReference type="Gene3D" id="3.10.310.70">
    <property type="match status" value="1"/>
</dbReference>
<accession>A0ABR4HAL1</accession>
<evidence type="ECO:0000259" key="1">
    <source>
        <dbReference type="Pfam" id="PF07969"/>
    </source>
</evidence>
<dbReference type="Gene3D" id="2.30.40.10">
    <property type="entry name" value="Urease, subunit C, domain 1"/>
    <property type="match status" value="1"/>
</dbReference>
<feature type="domain" description="Amidohydrolase 3" evidence="1">
    <location>
        <begin position="52"/>
        <end position="529"/>
    </location>
</feature>
<dbReference type="PANTHER" id="PTHR22642:SF19">
    <property type="entry name" value="AMIDOHYDROLASE FAMILY PROTEIN (AFU_ORTHOLOGUE AFUA_5G01480)"/>
    <property type="match status" value="1"/>
</dbReference>
<name>A0ABR4HAL1_9EURO</name>
<dbReference type="SUPFAM" id="SSF51556">
    <property type="entry name" value="Metallo-dependent hydrolases"/>
    <property type="match status" value="1"/>
</dbReference>
<keyword evidence="3" id="KW-1185">Reference proteome</keyword>
<dbReference type="EMBL" id="JBFXLS010000182">
    <property type="protein sequence ID" value="KAL2812432.1"/>
    <property type="molecule type" value="Genomic_DNA"/>
</dbReference>
<evidence type="ECO:0000313" key="3">
    <source>
        <dbReference type="Proteomes" id="UP001610335"/>
    </source>
</evidence>
<dbReference type="InterPro" id="IPR011059">
    <property type="entry name" value="Metal-dep_hydrolase_composite"/>
</dbReference>
<dbReference type="CDD" id="cd01300">
    <property type="entry name" value="YtcJ_like"/>
    <property type="match status" value="1"/>
</dbReference>
<evidence type="ECO:0000313" key="2">
    <source>
        <dbReference type="EMBL" id="KAL2812432.1"/>
    </source>
</evidence>
<dbReference type="Pfam" id="PF07969">
    <property type="entry name" value="Amidohydro_3"/>
    <property type="match status" value="1"/>
</dbReference>
<dbReference type="Proteomes" id="UP001610335">
    <property type="component" value="Unassembled WGS sequence"/>
</dbReference>
<gene>
    <name evidence="2" type="ORF">BDW59DRAFT_155287</name>
</gene>
<comment type="caution">
    <text evidence="2">The sequence shown here is derived from an EMBL/GenBank/DDBJ whole genome shotgun (WGS) entry which is preliminary data.</text>
</comment>
<reference evidence="2 3" key="1">
    <citation type="submission" date="2024-07" db="EMBL/GenBank/DDBJ databases">
        <title>Section-level genome sequencing and comparative genomics of Aspergillus sections Usti and Cavernicolus.</title>
        <authorList>
            <consortium name="Lawrence Berkeley National Laboratory"/>
            <person name="Nybo J.L."/>
            <person name="Vesth T.C."/>
            <person name="Theobald S."/>
            <person name="Frisvad J.C."/>
            <person name="Larsen T.O."/>
            <person name="Kjaerboelling I."/>
            <person name="Rothschild-Mancinelli K."/>
            <person name="Lyhne E.K."/>
            <person name="Kogle M.E."/>
            <person name="Barry K."/>
            <person name="Clum A."/>
            <person name="Na H."/>
            <person name="Ledsgaard L."/>
            <person name="Lin J."/>
            <person name="Lipzen A."/>
            <person name="Kuo A."/>
            <person name="Riley R."/>
            <person name="Mondo S."/>
            <person name="LaButti K."/>
            <person name="Haridas S."/>
            <person name="Pangalinan J."/>
            <person name="Salamov A.A."/>
            <person name="Simmons B.A."/>
            <person name="Magnuson J.K."/>
            <person name="Chen J."/>
            <person name="Drula E."/>
            <person name="Henrissat B."/>
            <person name="Wiebenga A."/>
            <person name="Lubbers R.J."/>
            <person name="Gomes A.C."/>
            <person name="Makela M.R."/>
            <person name="Stajich J."/>
            <person name="Grigoriev I.V."/>
            <person name="Mortensen U.H."/>
            <person name="De vries R.P."/>
            <person name="Baker S.E."/>
            <person name="Andersen M.R."/>
        </authorList>
    </citation>
    <scope>NUCLEOTIDE SEQUENCE [LARGE SCALE GENOMIC DNA]</scope>
    <source>
        <strain evidence="2 3">CBS 600.67</strain>
    </source>
</reference>
<protein>
    <submittedName>
        <fullName evidence="2">Amidohydrolase 3</fullName>
    </submittedName>
</protein>
<sequence length="546" mass="60188">MAMIFKNARIFSPSHSPATEGNDFAECMVIKKGQIVHVGSLDAVDVPEDATIVDLQNKIVMPGFIDGHVHILQYGLSLRKVDLIKCTSLEQIRELVKSYADTHPSVPRILCRGWIQSMVDGEPLAIMLDDIDPRPIYIEAADLHSTWCSTAALDEMQAHTTPDPPGGTIHRDKNGRASGLLSEGAVMNFVWPFLERATSKEHKLSALRTAIRTYSAAGYTGIVDMAMSEDPWEILNLYRRDNKIPFHIAVHWLVPFSYNQEDNFKYVDRAIELRRQFPNPDFHIAGIKLMCDGVVDGCTAALRQPYGGNLDPIEPIWPSNLMSSVIQRADTANLQVAIHAIGDQAVHQSISILSTLPILKQRRHRIEHLELTSPADAKRLGELGITASVQPVHSDPAHFKAWPNLIGKDRCKRAFAYKDFLDGGAIIAIGTDAPTAPHFPFENLYSATTRRSVVDPGSTETLNPEFGLELVQAVAGATEGAAYARFADGWTGRLEEGLSADFVVVDMQWGAGKLLEAKVCQTWYRGVKVFDVDDDVEVDANEGSGS</sequence>
<proteinExistence type="predicted"/>
<dbReference type="InterPro" id="IPR033932">
    <property type="entry name" value="YtcJ-like"/>
</dbReference>
<dbReference type="SUPFAM" id="SSF51338">
    <property type="entry name" value="Composite domain of metallo-dependent hydrolases"/>
    <property type="match status" value="1"/>
</dbReference>
<organism evidence="2 3">
    <name type="scientific">Aspergillus cavernicola</name>
    <dbReference type="NCBI Taxonomy" id="176166"/>
    <lineage>
        <taxon>Eukaryota</taxon>
        <taxon>Fungi</taxon>
        <taxon>Dikarya</taxon>
        <taxon>Ascomycota</taxon>
        <taxon>Pezizomycotina</taxon>
        <taxon>Eurotiomycetes</taxon>
        <taxon>Eurotiomycetidae</taxon>
        <taxon>Eurotiales</taxon>
        <taxon>Aspergillaceae</taxon>
        <taxon>Aspergillus</taxon>
        <taxon>Aspergillus subgen. Nidulantes</taxon>
    </lineage>
</organism>
<dbReference type="Gene3D" id="3.20.20.140">
    <property type="entry name" value="Metal-dependent hydrolases"/>
    <property type="match status" value="1"/>
</dbReference>
<dbReference type="InterPro" id="IPR013108">
    <property type="entry name" value="Amidohydro_3"/>
</dbReference>